<dbReference type="SUPFAM" id="SSF54001">
    <property type="entry name" value="Cysteine proteinases"/>
    <property type="match status" value="1"/>
</dbReference>
<evidence type="ECO:0000256" key="1">
    <source>
        <dbReference type="ARBA" id="ARBA00010407"/>
    </source>
</evidence>
<accession>A0ABR2YFQ7</accession>
<dbReference type="Proteomes" id="UP001491310">
    <property type="component" value="Unassembled WGS sequence"/>
</dbReference>
<reference evidence="3 4" key="1">
    <citation type="journal article" date="2024" name="Nat. Commun.">
        <title>Phylogenomics reveals the evolutionary origins of lichenization in chlorophyte algae.</title>
        <authorList>
            <person name="Puginier C."/>
            <person name="Libourel C."/>
            <person name="Otte J."/>
            <person name="Skaloud P."/>
            <person name="Haon M."/>
            <person name="Grisel S."/>
            <person name="Petersen M."/>
            <person name="Berrin J.G."/>
            <person name="Delaux P.M."/>
            <person name="Dal Grande F."/>
            <person name="Keller J."/>
        </authorList>
    </citation>
    <scope>NUCLEOTIDE SEQUENCE [LARGE SCALE GENOMIC DNA]</scope>
    <source>
        <strain evidence="3 4">SAG 216-7</strain>
    </source>
</reference>
<dbReference type="InterPro" id="IPR050704">
    <property type="entry name" value="Peptidase_C85-like"/>
</dbReference>
<dbReference type="InterPro" id="IPR003323">
    <property type="entry name" value="OTU_dom"/>
</dbReference>
<feature type="domain" description="OTU" evidence="2">
    <location>
        <begin position="112"/>
        <end position="237"/>
    </location>
</feature>
<keyword evidence="4" id="KW-1185">Reference proteome</keyword>
<evidence type="ECO:0000313" key="4">
    <source>
        <dbReference type="Proteomes" id="UP001491310"/>
    </source>
</evidence>
<organism evidence="3 4">
    <name type="scientific">Coccomyxa subellipsoidea</name>
    <dbReference type="NCBI Taxonomy" id="248742"/>
    <lineage>
        <taxon>Eukaryota</taxon>
        <taxon>Viridiplantae</taxon>
        <taxon>Chlorophyta</taxon>
        <taxon>core chlorophytes</taxon>
        <taxon>Trebouxiophyceae</taxon>
        <taxon>Trebouxiophyceae incertae sedis</taxon>
        <taxon>Coccomyxaceae</taxon>
        <taxon>Coccomyxa</taxon>
    </lineage>
</organism>
<proteinExistence type="inferred from homology"/>
<dbReference type="Gene3D" id="3.90.70.80">
    <property type="match status" value="1"/>
</dbReference>
<protein>
    <recommendedName>
        <fullName evidence="2">OTU domain-containing protein</fullName>
    </recommendedName>
</protein>
<comment type="caution">
    <text evidence="3">The sequence shown here is derived from an EMBL/GenBank/DDBJ whole genome shotgun (WGS) entry which is preliminary data.</text>
</comment>
<dbReference type="InterPro" id="IPR038765">
    <property type="entry name" value="Papain-like_cys_pep_sf"/>
</dbReference>
<gene>
    <name evidence="3" type="ORF">WJX75_009023</name>
</gene>
<dbReference type="PANTHER" id="PTHR12419">
    <property type="entry name" value="OTU DOMAIN CONTAINING PROTEIN"/>
    <property type="match status" value="1"/>
</dbReference>
<dbReference type="Pfam" id="PF02338">
    <property type="entry name" value="OTU"/>
    <property type="match status" value="1"/>
</dbReference>
<dbReference type="PANTHER" id="PTHR12419:SF111">
    <property type="entry name" value="OVARIAN TUMOR DOMAIN-CONTAINING DEUBIQUITINATING ENZYME 9"/>
    <property type="match status" value="1"/>
</dbReference>
<dbReference type="PROSITE" id="PS50802">
    <property type="entry name" value="OTU"/>
    <property type="match status" value="1"/>
</dbReference>
<evidence type="ECO:0000313" key="3">
    <source>
        <dbReference type="EMBL" id="KAK9904315.1"/>
    </source>
</evidence>
<name>A0ABR2YFQ7_9CHLO</name>
<dbReference type="CDD" id="cd22751">
    <property type="entry name" value="OTU_plant_OTU9-like"/>
    <property type="match status" value="1"/>
</dbReference>
<dbReference type="EMBL" id="JALJOT010000013">
    <property type="protein sequence ID" value="KAK9904315.1"/>
    <property type="molecule type" value="Genomic_DNA"/>
</dbReference>
<evidence type="ECO:0000259" key="2">
    <source>
        <dbReference type="PROSITE" id="PS50802"/>
    </source>
</evidence>
<comment type="similarity">
    <text evidence="1">Belongs to the peptidase C85 family.</text>
</comment>
<sequence length="264" mass="30102">MSTDTDLAIALSQSEGRWSNPGDTRHDGSLARSIQEQEIAQYQSTLGPGVLPEMHSDDQQLRLERTLSDRLAKCSSLTQHIPRTNSIEEGPCYSELSAERQRMQERLFRYSLCEREVKGDGNCQFRALSDQLYRSPGYYEQLRRVAVDQLGAHADRYSPYVAGDWGDYLRQMAKSGTWGDHLTLQAIADHFGVKMYIVTSYREGEIIEINPNGPLRSARVLYLSFWAEVHYNSVFPQAEPPPALPKDKTLGSRRLYHMLHGEVY</sequence>